<dbReference type="AlphaFoldDB" id="W4HFE5"/>
<dbReference type="InterPro" id="IPR025965">
    <property type="entry name" value="FlgD/Vpr_Ig-like"/>
</dbReference>
<protein>
    <recommendedName>
        <fullName evidence="2 5">Basal-body rod modification protein FlgD</fullName>
    </recommendedName>
</protein>
<keyword evidence="8" id="KW-0282">Flagellum</keyword>
<comment type="caution">
    <text evidence="8">The sequence shown here is derived from an EMBL/GenBank/DDBJ whole genome shotgun (WGS) entry which is preliminary data.</text>
</comment>
<accession>W4HFE5</accession>
<name>W4HFE5_9RHOB</name>
<dbReference type="STRING" id="1379903.ATO8_17440"/>
<reference evidence="8 9" key="1">
    <citation type="journal article" date="2014" name="Antonie Van Leeuwenhoek">
        <title>Roseivivax atlanticus sp. nov., isolated from surface seawater of the Atlantic Ocean.</title>
        <authorList>
            <person name="Li G."/>
            <person name="Lai Q."/>
            <person name="Liu X."/>
            <person name="Sun F."/>
            <person name="Shao Z."/>
        </authorList>
    </citation>
    <scope>NUCLEOTIDE SEQUENCE [LARGE SCALE GENOMIC DNA]</scope>
    <source>
        <strain evidence="8 9">22II-s10s</strain>
    </source>
</reference>
<evidence type="ECO:0000259" key="7">
    <source>
        <dbReference type="Pfam" id="PF13861"/>
    </source>
</evidence>
<keyword evidence="3 5" id="KW-1005">Bacterial flagellum biogenesis</keyword>
<evidence type="ECO:0000259" key="6">
    <source>
        <dbReference type="Pfam" id="PF13860"/>
    </source>
</evidence>
<comment type="similarity">
    <text evidence="1 5">Belongs to the FlgD family.</text>
</comment>
<evidence type="ECO:0000256" key="5">
    <source>
        <dbReference type="RuleBase" id="RU362076"/>
    </source>
</evidence>
<feature type="domain" description="FlgD Tudor-like" evidence="7">
    <location>
        <begin position="95"/>
        <end position="224"/>
    </location>
</feature>
<dbReference type="InterPro" id="IPR025963">
    <property type="entry name" value="FLgD_Tudor"/>
</dbReference>
<dbReference type="Pfam" id="PF13861">
    <property type="entry name" value="FLgD_tudor"/>
    <property type="match status" value="1"/>
</dbReference>
<gene>
    <name evidence="8" type="ORF">ATO8_17440</name>
</gene>
<dbReference type="GO" id="GO:0044781">
    <property type="term" value="P:bacterial-type flagellum organization"/>
    <property type="evidence" value="ECO:0007669"/>
    <property type="project" value="UniProtKB-UniRule"/>
</dbReference>
<dbReference type="Pfam" id="PF13860">
    <property type="entry name" value="FlgD_ig"/>
    <property type="match status" value="1"/>
</dbReference>
<feature type="domain" description="FlgD/Vpr Ig-like" evidence="6">
    <location>
        <begin position="114"/>
        <end position="182"/>
    </location>
</feature>
<evidence type="ECO:0000256" key="3">
    <source>
        <dbReference type="ARBA" id="ARBA00022795"/>
    </source>
</evidence>
<evidence type="ECO:0000313" key="9">
    <source>
        <dbReference type="Proteomes" id="UP000019063"/>
    </source>
</evidence>
<keyword evidence="8" id="KW-0966">Cell projection</keyword>
<keyword evidence="9" id="KW-1185">Reference proteome</keyword>
<evidence type="ECO:0000313" key="8">
    <source>
        <dbReference type="EMBL" id="ETW11477.1"/>
    </source>
</evidence>
<dbReference type="EMBL" id="AQQW01000012">
    <property type="protein sequence ID" value="ETW11477.1"/>
    <property type="molecule type" value="Genomic_DNA"/>
</dbReference>
<dbReference type="Gene3D" id="2.30.30.910">
    <property type="match status" value="1"/>
</dbReference>
<dbReference type="RefSeq" id="WP_051487873.1">
    <property type="nucleotide sequence ID" value="NZ_AQQW01000012.1"/>
</dbReference>
<evidence type="ECO:0000256" key="4">
    <source>
        <dbReference type="ARBA" id="ARBA00024746"/>
    </source>
</evidence>
<dbReference type="eggNOG" id="COG1843">
    <property type="taxonomic scope" value="Bacteria"/>
</dbReference>
<dbReference type="InterPro" id="IPR005648">
    <property type="entry name" value="FlgD"/>
</dbReference>
<dbReference type="Gene3D" id="2.60.40.4070">
    <property type="match status" value="1"/>
</dbReference>
<evidence type="ECO:0000256" key="2">
    <source>
        <dbReference type="ARBA" id="ARBA00016013"/>
    </source>
</evidence>
<comment type="function">
    <text evidence="4 5">Required for flagellar hook formation. May act as a scaffolding protein.</text>
</comment>
<dbReference type="PATRIC" id="fig|1317118.6.peg.3589"/>
<proteinExistence type="inferred from homology"/>
<evidence type="ECO:0000256" key="1">
    <source>
        <dbReference type="ARBA" id="ARBA00010577"/>
    </source>
</evidence>
<organism evidence="8 9">
    <name type="scientific">Roseivivax marinus</name>
    <dbReference type="NCBI Taxonomy" id="1379903"/>
    <lineage>
        <taxon>Bacteria</taxon>
        <taxon>Pseudomonadati</taxon>
        <taxon>Pseudomonadota</taxon>
        <taxon>Alphaproteobacteria</taxon>
        <taxon>Rhodobacterales</taxon>
        <taxon>Roseobacteraceae</taxon>
        <taxon>Roseivivax</taxon>
    </lineage>
</organism>
<keyword evidence="8" id="KW-0969">Cilium</keyword>
<dbReference type="Pfam" id="PF03963">
    <property type="entry name" value="FlgD"/>
    <property type="match status" value="1"/>
</dbReference>
<dbReference type="Proteomes" id="UP000019063">
    <property type="component" value="Unassembled WGS sequence"/>
</dbReference>
<sequence>MAVDPISSTSAAARASQTTMSAAGTAQKSLNADYQSFLKLLTAQISNQDPLEPMDSTTFVSQLAQLSQVEQAITTNSNLEAISQNLAAMSGLTEAAMIGREVRVPSSDFAVGPDGPAGLSYELESTASSVTAVISHPSGGDLRRIEGLPATAGTRHEIDWDGIAMDGLPVAQGQYQVRLEAEGPEGETVAHETFTTGTVESVLFAGGETRLSLSNGSDVASAEVVELR</sequence>